<organism evidence="2">
    <name type="scientific">Timema bartmani</name>
    <dbReference type="NCBI Taxonomy" id="61472"/>
    <lineage>
        <taxon>Eukaryota</taxon>
        <taxon>Metazoa</taxon>
        <taxon>Ecdysozoa</taxon>
        <taxon>Arthropoda</taxon>
        <taxon>Hexapoda</taxon>
        <taxon>Insecta</taxon>
        <taxon>Pterygota</taxon>
        <taxon>Neoptera</taxon>
        <taxon>Polyneoptera</taxon>
        <taxon>Phasmatodea</taxon>
        <taxon>Timematodea</taxon>
        <taxon>Timematoidea</taxon>
        <taxon>Timematidae</taxon>
        <taxon>Timema</taxon>
    </lineage>
</organism>
<dbReference type="InterPro" id="IPR036812">
    <property type="entry name" value="NAD(P)_OxRdtase_dom_sf"/>
</dbReference>
<accession>A0A7R9FCH0</accession>
<dbReference type="SUPFAM" id="SSF51430">
    <property type="entry name" value="NAD(P)-linked oxidoreductase"/>
    <property type="match status" value="1"/>
</dbReference>
<dbReference type="InterPro" id="IPR023210">
    <property type="entry name" value="NADP_OxRdtase_dom"/>
</dbReference>
<dbReference type="GO" id="GO:0016491">
    <property type="term" value="F:oxidoreductase activity"/>
    <property type="evidence" value="ECO:0007669"/>
    <property type="project" value="InterPro"/>
</dbReference>
<dbReference type="AlphaFoldDB" id="A0A7R9FCH0"/>
<dbReference type="PROSITE" id="PS00062">
    <property type="entry name" value="ALDOKETO_REDUCTASE_2"/>
    <property type="match status" value="1"/>
</dbReference>
<evidence type="ECO:0000259" key="1">
    <source>
        <dbReference type="Pfam" id="PF00248"/>
    </source>
</evidence>
<name>A0A7R9FCH0_9NEOP</name>
<dbReference type="PRINTS" id="PR00069">
    <property type="entry name" value="ALDKETRDTASE"/>
</dbReference>
<dbReference type="PANTHER" id="PTHR43827">
    <property type="entry name" value="2,5-DIKETO-D-GLUCONIC ACID REDUCTASE"/>
    <property type="match status" value="1"/>
</dbReference>
<proteinExistence type="predicted"/>
<dbReference type="InterPro" id="IPR018170">
    <property type="entry name" value="Aldo/ket_reductase_CS"/>
</dbReference>
<evidence type="ECO:0000313" key="2">
    <source>
        <dbReference type="EMBL" id="CAD7449775.1"/>
    </source>
</evidence>
<dbReference type="Gene3D" id="3.20.20.100">
    <property type="entry name" value="NADP-dependent oxidoreductase domain"/>
    <property type="match status" value="1"/>
</dbReference>
<dbReference type="Pfam" id="PF00248">
    <property type="entry name" value="Aldo_ket_red"/>
    <property type="match status" value="1"/>
</dbReference>
<dbReference type="InterPro" id="IPR020471">
    <property type="entry name" value="AKR"/>
</dbReference>
<gene>
    <name evidence="2" type="ORF">TBIB3V08_LOCUS12048</name>
</gene>
<reference evidence="2" key="1">
    <citation type="submission" date="2020-11" db="EMBL/GenBank/DDBJ databases">
        <authorList>
            <person name="Tran Van P."/>
        </authorList>
    </citation>
    <scope>NUCLEOTIDE SEQUENCE</scope>
</reference>
<protein>
    <recommendedName>
        <fullName evidence="1">NADP-dependent oxidoreductase domain-containing protein</fullName>
    </recommendedName>
</protein>
<feature type="domain" description="NADP-dependent oxidoreductase" evidence="1">
    <location>
        <begin position="1"/>
        <end position="147"/>
    </location>
</feature>
<dbReference type="PANTHER" id="PTHR43827:SF14">
    <property type="entry name" value="NADP-DEPENDENT OXIDOREDUCTASE DOMAIN-CONTAINING PROTEIN"/>
    <property type="match status" value="1"/>
</dbReference>
<dbReference type="EMBL" id="OD572487">
    <property type="protein sequence ID" value="CAD7449775.1"/>
    <property type="molecule type" value="Genomic_DNA"/>
</dbReference>
<sequence>MEQCVRLGYVRSLGLSNFNSQQVSRVLDVATIPPVTNQIECHPYLNQMVLAKICYKSDIVVTACSPLGAPSPVPGISGTPNLLNDNRLELLTIKYNKSAAQVVLRYMVSVQRGTVPLPKSEDKTHMIENMDIFDFELSESDMSYIDVFDSRSRFFPFTECVAHYS</sequence>